<accession>A0A1T4NSJ6</accession>
<dbReference type="SUPFAM" id="SSF53474">
    <property type="entry name" value="alpha/beta-Hydrolases"/>
    <property type="match status" value="1"/>
</dbReference>
<dbReference type="EMBL" id="FUWS01000003">
    <property type="protein sequence ID" value="SJZ82233.1"/>
    <property type="molecule type" value="Genomic_DNA"/>
</dbReference>
<dbReference type="STRING" id="1122192.SAMN02745673_01576"/>
<dbReference type="OrthoDB" id="2987348at2"/>
<dbReference type="PANTHER" id="PTHR43329">
    <property type="entry name" value="EPOXIDE HYDROLASE"/>
    <property type="match status" value="1"/>
</dbReference>
<sequence length="286" mass="31125">MSHDLVPGAERLTLRRGLLTFDALAAGPEDGPLVLFLHGFPEFATSWRAQLLSVADAGYRAVAVDQRGYSPGARPGDVRDYVVSELLDDLFGFADELGAERFHLVGHDWGGVLCWPAAARRPERLISLTVLATPHPQALTEVSAASEEQRGRLAYIRLFRTEGKAEEVLLADDAARLRAIYEGRVPAELVEDNVRRLSRPGALTAALSWYRALDSGDAEVPAITVPTLYVWGEHDLAFTAQAAEATAAWVSAPYSYLPLTGASHWLPEEDPARVTGPLLEHLATHS</sequence>
<dbReference type="InterPro" id="IPR000639">
    <property type="entry name" value="Epox_hydrolase-like"/>
</dbReference>
<reference evidence="3 4" key="1">
    <citation type="submission" date="2017-02" db="EMBL/GenBank/DDBJ databases">
        <authorList>
            <person name="Peterson S.W."/>
        </authorList>
    </citation>
    <scope>NUCLEOTIDE SEQUENCE [LARGE SCALE GENOMIC DNA]</scope>
    <source>
        <strain evidence="3 4">DSM 45154</strain>
    </source>
</reference>
<evidence type="ECO:0000313" key="4">
    <source>
        <dbReference type="Proteomes" id="UP000190637"/>
    </source>
</evidence>
<dbReference type="Pfam" id="PF00561">
    <property type="entry name" value="Abhydrolase_1"/>
    <property type="match status" value="1"/>
</dbReference>
<dbReference type="InterPro" id="IPR000073">
    <property type="entry name" value="AB_hydrolase_1"/>
</dbReference>
<organism evidence="3 4">
    <name type="scientific">Marinactinospora thermotolerans DSM 45154</name>
    <dbReference type="NCBI Taxonomy" id="1122192"/>
    <lineage>
        <taxon>Bacteria</taxon>
        <taxon>Bacillati</taxon>
        <taxon>Actinomycetota</taxon>
        <taxon>Actinomycetes</taxon>
        <taxon>Streptosporangiales</taxon>
        <taxon>Nocardiopsidaceae</taxon>
        <taxon>Marinactinospora</taxon>
    </lineage>
</organism>
<dbReference type="InterPro" id="IPR029058">
    <property type="entry name" value="AB_hydrolase_fold"/>
</dbReference>
<evidence type="ECO:0000256" key="1">
    <source>
        <dbReference type="ARBA" id="ARBA00022801"/>
    </source>
</evidence>
<dbReference type="GO" id="GO:0016787">
    <property type="term" value="F:hydrolase activity"/>
    <property type="evidence" value="ECO:0007669"/>
    <property type="project" value="UniProtKB-KW"/>
</dbReference>
<keyword evidence="4" id="KW-1185">Reference proteome</keyword>
<dbReference type="PRINTS" id="PR00412">
    <property type="entry name" value="EPOXHYDRLASE"/>
</dbReference>
<gene>
    <name evidence="3" type="ORF">SAMN02745673_01576</name>
</gene>
<keyword evidence="1" id="KW-0378">Hydrolase</keyword>
<name>A0A1T4NSJ6_9ACTN</name>
<proteinExistence type="predicted"/>
<evidence type="ECO:0000259" key="2">
    <source>
        <dbReference type="Pfam" id="PF00561"/>
    </source>
</evidence>
<evidence type="ECO:0000313" key="3">
    <source>
        <dbReference type="EMBL" id="SJZ82233.1"/>
    </source>
</evidence>
<dbReference type="RefSeq" id="WP_078760932.1">
    <property type="nucleotide sequence ID" value="NZ_FUWS01000003.1"/>
</dbReference>
<dbReference type="PRINTS" id="PR00111">
    <property type="entry name" value="ABHYDROLASE"/>
</dbReference>
<dbReference type="Gene3D" id="3.40.50.1820">
    <property type="entry name" value="alpha/beta hydrolase"/>
    <property type="match status" value="1"/>
</dbReference>
<feature type="domain" description="AB hydrolase-1" evidence="2">
    <location>
        <begin position="32"/>
        <end position="271"/>
    </location>
</feature>
<dbReference type="AlphaFoldDB" id="A0A1T4NSJ6"/>
<dbReference type="Proteomes" id="UP000190637">
    <property type="component" value="Unassembled WGS sequence"/>
</dbReference>
<protein>
    <submittedName>
        <fullName evidence="3">Pimeloyl-ACP methyl ester carboxylesterase</fullName>
    </submittedName>
</protein>